<comment type="caution">
    <text evidence="2">The sequence shown here is derived from an EMBL/GenBank/DDBJ whole genome shotgun (WGS) entry which is preliminary data.</text>
</comment>
<feature type="domain" description="GmrSD restriction endonucleases N-terminal" evidence="1">
    <location>
        <begin position="21"/>
        <end position="171"/>
    </location>
</feature>
<name>A0A3D9G340_9FLAO</name>
<evidence type="ECO:0000313" key="2">
    <source>
        <dbReference type="EMBL" id="RED27012.1"/>
    </source>
</evidence>
<dbReference type="AlphaFoldDB" id="A0A3D9G340"/>
<dbReference type="InterPro" id="IPR004919">
    <property type="entry name" value="GmrSD_N"/>
</dbReference>
<accession>A0A3D9G340</accession>
<protein>
    <submittedName>
        <fullName evidence="2">Uncharacterized protein DUF262</fullName>
    </submittedName>
</protein>
<sequence length="355" mass="41647">MSISYYLTFMKVKLTTWKISTLFKLKDKINPQPPYQRGEVWKYRKNALLIDSILRGIDIPKIYLRKLENAAHDYEIADGQQRLNAIFTFLENDYSLLEDEEKGLNLKTINQLIVGGKKFRSLDPELKDKLTDYEVSIAIIEEADNYEIRTLFGRLQEGEPLVPAEKRNAIISKAGTIIDNFVLNNKFFANSKIQPARYKRQDYLAHALALFFYKNTKPLKASLLLELYLDKKLDCSHANQKLISDILDAIYQLDQLSQTRVYKKFHFIDLFLFLMNNSEKIKTINYKNFAREYDSLEVKRLKIRDPKTLLSGKDESEENKILYDYYMAFKYAGAEPDSIEKRNVSFNLIFKNIFN</sequence>
<organism evidence="2 3">
    <name type="scientific">Flavobacterium cutihirudinis</name>
    <dbReference type="NCBI Taxonomy" id="1265740"/>
    <lineage>
        <taxon>Bacteria</taxon>
        <taxon>Pseudomonadati</taxon>
        <taxon>Bacteroidota</taxon>
        <taxon>Flavobacteriia</taxon>
        <taxon>Flavobacteriales</taxon>
        <taxon>Flavobacteriaceae</taxon>
        <taxon>Flavobacterium</taxon>
    </lineage>
</organism>
<keyword evidence="3" id="KW-1185">Reference proteome</keyword>
<dbReference type="EMBL" id="QRDQ01000007">
    <property type="protein sequence ID" value="RED27012.1"/>
    <property type="molecule type" value="Genomic_DNA"/>
</dbReference>
<dbReference type="Proteomes" id="UP000257004">
    <property type="component" value="Unassembled WGS sequence"/>
</dbReference>
<reference evidence="2 3" key="1">
    <citation type="submission" date="2018-07" db="EMBL/GenBank/DDBJ databases">
        <title>Genomic Encyclopedia of Archaeal and Bacterial Type Strains, Phase II (KMG-II): from individual species to whole genera.</title>
        <authorList>
            <person name="Goeker M."/>
        </authorList>
    </citation>
    <scope>NUCLEOTIDE SEQUENCE [LARGE SCALE GENOMIC DNA]</scope>
    <source>
        <strain evidence="2 3">DSM 25795</strain>
    </source>
</reference>
<dbReference type="Pfam" id="PF03235">
    <property type="entry name" value="GmrSD_N"/>
    <property type="match status" value="1"/>
</dbReference>
<dbReference type="PANTHER" id="PTHR39639:SF1">
    <property type="entry name" value="DUF262 DOMAIN-CONTAINING PROTEIN"/>
    <property type="match status" value="1"/>
</dbReference>
<evidence type="ECO:0000313" key="3">
    <source>
        <dbReference type="Proteomes" id="UP000257004"/>
    </source>
</evidence>
<proteinExistence type="predicted"/>
<dbReference type="OrthoDB" id="9764212at2"/>
<dbReference type="PANTHER" id="PTHR39639">
    <property type="entry name" value="CHROMOSOME 16, WHOLE GENOME SHOTGUN SEQUENCE"/>
    <property type="match status" value="1"/>
</dbReference>
<evidence type="ECO:0000259" key="1">
    <source>
        <dbReference type="Pfam" id="PF03235"/>
    </source>
</evidence>
<gene>
    <name evidence="2" type="ORF">BD847_0943</name>
</gene>